<evidence type="ECO:0000256" key="3">
    <source>
        <dbReference type="ARBA" id="ARBA00022729"/>
    </source>
</evidence>
<dbReference type="InterPro" id="IPR023614">
    <property type="entry name" value="Porin_dom_sf"/>
</dbReference>
<evidence type="ECO:0000313" key="5">
    <source>
        <dbReference type="EMBL" id="MBB3059849.1"/>
    </source>
</evidence>
<proteinExistence type="inferred from homology"/>
<feature type="signal peptide" evidence="4">
    <location>
        <begin position="1"/>
        <end position="26"/>
    </location>
</feature>
<sequence length="433" mass="48116">MMRIIRLPLALSTTSLCLLAAAPAFADEGFWEGGGVNAKIRGIHFDRDYENDSKNREQSAMGLELGYSSGYLGNLIGFDVTGYHVQELASSGAMSNDILTRTNSGELDDAFSKIGQAYLKLNVADRVSAKIGRQLVKTMLLSSSGTRAIPSSYNGVSINGKLADFELYGVRVDQWSSRHDDHFEGFRTDITEAGAIDYIGVFGAKYKRGNFTAELEQLNSKDYLQKRGLRLGYQLPLGNSSLMLSGGYFTSDDDGELFAVGAEKGEMDYVDGVEPENHARAAYVDAEWKRGNLTLGGAFTAIRDDVWLEDNFTGDHGRNPFPTRSVIAPDLTGKNEDIWQLRTTYNWTDLVPGLTTKLSYTCGEGAENTVDKSLGIADEWYTELDVKWNLPNVKGLSLRWIAHDYHSDEKGTVAQVKEDELDNRFYMDYVYKF</sequence>
<dbReference type="InterPro" id="IPR005318">
    <property type="entry name" value="OM_porin_bac"/>
</dbReference>
<dbReference type="PANTHER" id="PTHR34596">
    <property type="entry name" value="CHITOPORIN"/>
    <property type="match status" value="1"/>
</dbReference>
<dbReference type="Proteomes" id="UP000535937">
    <property type="component" value="Unassembled WGS sequence"/>
</dbReference>
<dbReference type="EMBL" id="JACHWZ010000002">
    <property type="protein sequence ID" value="MBB3059849.1"/>
    <property type="molecule type" value="Genomic_DNA"/>
</dbReference>
<dbReference type="PANTHER" id="PTHR34596:SF2">
    <property type="entry name" value="CHITOPORIN"/>
    <property type="match status" value="1"/>
</dbReference>
<comment type="caution">
    <text evidence="5">The sequence shown here is derived from an EMBL/GenBank/DDBJ whole genome shotgun (WGS) entry which is preliminary data.</text>
</comment>
<dbReference type="Gene3D" id="2.40.160.10">
    <property type="entry name" value="Porin"/>
    <property type="match status" value="1"/>
</dbReference>
<dbReference type="Pfam" id="PF03573">
    <property type="entry name" value="OprD"/>
    <property type="match status" value="1"/>
</dbReference>
<gene>
    <name evidence="5" type="ORF">FHS09_000657</name>
</gene>
<comment type="similarity">
    <text evidence="1">Belongs to the outer membrane porin (Opr) (TC 1.B.25) family.</text>
</comment>
<accession>A0A7W4Z936</accession>
<dbReference type="GO" id="GO:0015288">
    <property type="term" value="F:porin activity"/>
    <property type="evidence" value="ECO:0007669"/>
    <property type="project" value="TreeGrafter"/>
</dbReference>
<feature type="chain" id="PRO_5030837063" description="Outer membrane porin, OprD family" evidence="4">
    <location>
        <begin position="27"/>
        <end position="433"/>
    </location>
</feature>
<evidence type="ECO:0008006" key="7">
    <source>
        <dbReference type="Google" id="ProtNLM"/>
    </source>
</evidence>
<protein>
    <recommendedName>
        <fullName evidence="7">Outer membrane porin, OprD family</fullName>
    </recommendedName>
</protein>
<reference evidence="5 6" key="1">
    <citation type="submission" date="2020-08" db="EMBL/GenBank/DDBJ databases">
        <title>Genomic Encyclopedia of Type Strains, Phase III (KMG-III): the genomes of soil and plant-associated and newly described type strains.</title>
        <authorList>
            <person name="Whitman W."/>
        </authorList>
    </citation>
    <scope>NUCLEOTIDE SEQUENCE [LARGE SCALE GENOMIC DNA]</scope>
    <source>
        <strain evidence="5 6">CECT 8799</strain>
    </source>
</reference>
<dbReference type="SUPFAM" id="SSF56935">
    <property type="entry name" value="Porins"/>
    <property type="match status" value="1"/>
</dbReference>
<name>A0A7W4Z936_9GAMM</name>
<evidence type="ECO:0000256" key="2">
    <source>
        <dbReference type="ARBA" id="ARBA00022448"/>
    </source>
</evidence>
<evidence type="ECO:0000313" key="6">
    <source>
        <dbReference type="Proteomes" id="UP000535937"/>
    </source>
</evidence>
<organism evidence="5 6">
    <name type="scientific">Microbulbifer rhizosphaerae</name>
    <dbReference type="NCBI Taxonomy" id="1562603"/>
    <lineage>
        <taxon>Bacteria</taxon>
        <taxon>Pseudomonadati</taxon>
        <taxon>Pseudomonadota</taxon>
        <taxon>Gammaproteobacteria</taxon>
        <taxon>Cellvibrionales</taxon>
        <taxon>Microbulbiferaceae</taxon>
        <taxon>Microbulbifer</taxon>
    </lineage>
</organism>
<dbReference type="RefSeq" id="WP_183456618.1">
    <property type="nucleotide sequence ID" value="NZ_JACHWZ010000002.1"/>
</dbReference>
<keyword evidence="6" id="KW-1185">Reference proteome</keyword>
<dbReference type="AlphaFoldDB" id="A0A7W4Z936"/>
<evidence type="ECO:0000256" key="4">
    <source>
        <dbReference type="SAM" id="SignalP"/>
    </source>
</evidence>
<evidence type="ECO:0000256" key="1">
    <source>
        <dbReference type="ARBA" id="ARBA00009075"/>
    </source>
</evidence>
<keyword evidence="2" id="KW-0813">Transport</keyword>
<dbReference type="GO" id="GO:0016020">
    <property type="term" value="C:membrane"/>
    <property type="evidence" value="ECO:0007669"/>
    <property type="project" value="InterPro"/>
</dbReference>
<keyword evidence="3 4" id="KW-0732">Signal</keyword>